<keyword evidence="4" id="KW-1185">Reference proteome</keyword>
<keyword evidence="2" id="KW-0812">Transmembrane</keyword>
<dbReference type="AlphaFoldDB" id="A0A9P1MTB8"/>
<comment type="caution">
    <text evidence="3">The sequence shown here is derived from an EMBL/GenBank/DDBJ whole genome shotgun (WGS) entry which is preliminary data.</text>
</comment>
<proteinExistence type="predicted"/>
<dbReference type="EMBL" id="CANHGI010000001">
    <property type="protein sequence ID" value="CAI5438125.1"/>
    <property type="molecule type" value="Genomic_DNA"/>
</dbReference>
<name>A0A9P1MTB8_9PELO</name>
<keyword evidence="2" id="KW-1133">Transmembrane helix</keyword>
<evidence type="ECO:0000256" key="1">
    <source>
        <dbReference type="SAM" id="Coils"/>
    </source>
</evidence>
<reference evidence="3" key="1">
    <citation type="submission" date="2022-11" db="EMBL/GenBank/DDBJ databases">
        <authorList>
            <person name="Kikuchi T."/>
        </authorList>
    </citation>
    <scope>NUCLEOTIDE SEQUENCE</scope>
    <source>
        <strain evidence="3">PS1010</strain>
    </source>
</reference>
<organism evidence="3 4">
    <name type="scientific">Caenorhabditis angaria</name>
    <dbReference type="NCBI Taxonomy" id="860376"/>
    <lineage>
        <taxon>Eukaryota</taxon>
        <taxon>Metazoa</taxon>
        <taxon>Ecdysozoa</taxon>
        <taxon>Nematoda</taxon>
        <taxon>Chromadorea</taxon>
        <taxon>Rhabditida</taxon>
        <taxon>Rhabditina</taxon>
        <taxon>Rhabditomorpha</taxon>
        <taxon>Rhabditoidea</taxon>
        <taxon>Rhabditidae</taxon>
        <taxon>Peloderinae</taxon>
        <taxon>Caenorhabditis</taxon>
    </lineage>
</organism>
<feature type="transmembrane region" description="Helical" evidence="2">
    <location>
        <begin position="12"/>
        <end position="33"/>
    </location>
</feature>
<keyword evidence="2" id="KW-0472">Membrane</keyword>
<protein>
    <submittedName>
        <fullName evidence="3">Uncharacterized protein</fullName>
    </submittedName>
</protein>
<accession>A0A9P1MTB8</accession>
<evidence type="ECO:0000313" key="3">
    <source>
        <dbReference type="EMBL" id="CAI5438125.1"/>
    </source>
</evidence>
<feature type="coiled-coil region" evidence="1">
    <location>
        <begin position="33"/>
        <end position="67"/>
    </location>
</feature>
<gene>
    <name evidence="3" type="ORF">CAMP_LOCUS762</name>
</gene>
<dbReference type="Proteomes" id="UP001152747">
    <property type="component" value="Unassembled WGS sequence"/>
</dbReference>
<keyword evidence="1" id="KW-0175">Coiled coil</keyword>
<sequence length="70" mass="7969">MPEIKDFADYYHIIIACLTAGIIVGITTFYLLAKTVIDYLNTLNSRIENLENEVIELQTICGQEEQETSE</sequence>
<evidence type="ECO:0000313" key="4">
    <source>
        <dbReference type="Proteomes" id="UP001152747"/>
    </source>
</evidence>
<evidence type="ECO:0000256" key="2">
    <source>
        <dbReference type="SAM" id="Phobius"/>
    </source>
</evidence>